<keyword evidence="3 7" id="KW-0812">Transmembrane</keyword>
<evidence type="ECO:0000313" key="9">
    <source>
        <dbReference type="Proteomes" id="UP001589755"/>
    </source>
</evidence>
<dbReference type="Proteomes" id="UP001589755">
    <property type="component" value="Unassembled WGS sequence"/>
</dbReference>
<keyword evidence="5 7" id="KW-0472">Membrane</keyword>
<name>A0ABV6DCF4_9HYPH</name>
<dbReference type="InterPro" id="IPR042217">
    <property type="entry name" value="T4SS_VirB10/TrbI"/>
</dbReference>
<accession>A0ABV6DCF4</accession>
<keyword evidence="4 7" id="KW-1133">Transmembrane helix</keyword>
<protein>
    <submittedName>
        <fullName evidence="8">IncP-type conjugal transfer protein TrbI</fullName>
    </submittedName>
</protein>
<dbReference type="Gene3D" id="2.40.128.260">
    <property type="entry name" value="Type IV secretion system, VirB10/TraB/TrbI"/>
    <property type="match status" value="1"/>
</dbReference>
<evidence type="ECO:0000256" key="6">
    <source>
        <dbReference type="SAM" id="MobiDB-lite"/>
    </source>
</evidence>
<organism evidence="8 9">
    <name type="scientific">Chelativorans intermedius</name>
    <dbReference type="NCBI Taxonomy" id="515947"/>
    <lineage>
        <taxon>Bacteria</taxon>
        <taxon>Pseudomonadati</taxon>
        <taxon>Pseudomonadota</taxon>
        <taxon>Alphaproteobacteria</taxon>
        <taxon>Hyphomicrobiales</taxon>
        <taxon>Phyllobacteriaceae</taxon>
        <taxon>Chelativorans</taxon>
    </lineage>
</organism>
<feature type="compositionally biased region" description="Pro residues" evidence="6">
    <location>
        <begin position="86"/>
        <end position="96"/>
    </location>
</feature>
<comment type="similarity">
    <text evidence="2">Belongs to the TrbI/VirB10 family.</text>
</comment>
<proteinExistence type="inferred from homology"/>
<dbReference type="CDD" id="cd16429">
    <property type="entry name" value="VirB10"/>
    <property type="match status" value="1"/>
</dbReference>
<gene>
    <name evidence="8" type="primary">trbI</name>
    <name evidence="8" type="ORF">ACFFJ2_17975</name>
</gene>
<feature type="region of interest" description="Disordered" evidence="6">
    <location>
        <begin position="60"/>
        <end position="120"/>
    </location>
</feature>
<dbReference type="Pfam" id="PF03743">
    <property type="entry name" value="TrbI"/>
    <property type="match status" value="1"/>
</dbReference>
<evidence type="ECO:0000256" key="3">
    <source>
        <dbReference type="ARBA" id="ARBA00022692"/>
    </source>
</evidence>
<reference evidence="8 9" key="1">
    <citation type="submission" date="2024-09" db="EMBL/GenBank/DDBJ databases">
        <authorList>
            <person name="Sun Q."/>
            <person name="Mori K."/>
        </authorList>
    </citation>
    <scope>NUCLEOTIDE SEQUENCE [LARGE SCALE GENOMIC DNA]</scope>
    <source>
        <strain evidence="8 9">CCM 8543</strain>
    </source>
</reference>
<sequence length="433" mass="46755">MTESLKLGGSDLTGGPRIRRLNRLPIVVAIVLVVLFLAAIFYGLSSRGIRLGDDDAAFTPGSRPASTHADQLKEGVPDGIIGEPAQPQPLPIPVEPTEPEENPFMPEPPASPADESQGPALEPEEIWRARLEREQEEQLMRELHRQRMARYQANDAAFDSPIAVSLRDLSADANDGTATVSGEPQSSTTRPRSALDLYAAAMEAGIGGATDANGQATKERFFNQDIRDLGYLPNPVVGQISPYELKRGSVIPATLVTGINSDLPGRITAQVSQNVYDSATGRHLLIPQGSKLFGRYDSEVTFGQDGVLVIWTDLIFPNGSTLQISGMAGTDAAGYGGFRDQVDNHYLRTFGSAILVALIGAGTEMMLPQDRNSFGTANSAEDAARRSFAETFGQISEQTVSRNVNVQPTLEIRPGYRFNVLVDQDIVFPGSYR</sequence>
<evidence type="ECO:0000256" key="2">
    <source>
        <dbReference type="ARBA" id="ARBA00010265"/>
    </source>
</evidence>
<dbReference type="RefSeq" id="WP_261522649.1">
    <property type="nucleotide sequence ID" value="NZ_JAODNW010000034.1"/>
</dbReference>
<dbReference type="EMBL" id="JBHLXD010000046">
    <property type="protein sequence ID" value="MFC0210290.1"/>
    <property type="molecule type" value="Genomic_DNA"/>
</dbReference>
<dbReference type="InterPro" id="IPR005498">
    <property type="entry name" value="T4SS_VirB10/TraB/TrbI"/>
</dbReference>
<evidence type="ECO:0000256" key="7">
    <source>
        <dbReference type="SAM" id="Phobius"/>
    </source>
</evidence>
<dbReference type="NCBIfam" id="NF010405">
    <property type="entry name" value="PRK13831.1"/>
    <property type="match status" value="1"/>
</dbReference>
<evidence type="ECO:0000313" key="8">
    <source>
        <dbReference type="EMBL" id="MFC0210290.1"/>
    </source>
</evidence>
<evidence type="ECO:0000256" key="5">
    <source>
        <dbReference type="ARBA" id="ARBA00023136"/>
    </source>
</evidence>
<feature type="transmembrane region" description="Helical" evidence="7">
    <location>
        <begin position="21"/>
        <end position="44"/>
    </location>
</feature>
<comment type="subcellular location">
    <subcellularLocation>
        <location evidence="1">Membrane</location>
        <topology evidence="1">Single-pass membrane protein</topology>
    </subcellularLocation>
</comment>
<evidence type="ECO:0000256" key="4">
    <source>
        <dbReference type="ARBA" id="ARBA00022989"/>
    </source>
</evidence>
<comment type="caution">
    <text evidence="8">The sequence shown here is derived from an EMBL/GenBank/DDBJ whole genome shotgun (WGS) entry which is preliminary data.</text>
</comment>
<evidence type="ECO:0000256" key="1">
    <source>
        <dbReference type="ARBA" id="ARBA00004167"/>
    </source>
</evidence>
<keyword evidence="9" id="KW-1185">Reference proteome</keyword>